<comment type="caution">
    <text evidence="1">The sequence shown here is derived from an EMBL/GenBank/DDBJ whole genome shotgun (WGS) entry which is preliminary data.</text>
</comment>
<dbReference type="EMBL" id="ASRX01000116">
    <property type="protein sequence ID" value="EYF00323.1"/>
    <property type="molecule type" value="Genomic_DNA"/>
</dbReference>
<name>A0A017STJ4_9BACT</name>
<protein>
    <submittedName>
        <fullName evidence="1">Uncharacterized protein</fullName>
    </submittedName>
</protein>
<dbReference type="AlphaFoldDB" id="A0A017STJ4"/>
<dbReference type="STRING" id="1192034.CAP_0935"/>
<dbReference type="RefSeq" id="WP_044251622.1">
    <property type="nucleotide sequence ID" value="NZ_ASRX01000116.1"/>
</dbReference>
<dbReference type="eggNOG" id="ENOG5033BWW">
    <property type="taxonomic scope" value="Bacteria"/>
</dbReference>
<accession>A0A017STJ4</accession>
<dbReference type="OrthoDB" id="8421706at2"/>
<proteinExistence type="predicted"/>
<evidence type="ECO:0000313" key="1">
    <source>
        <dbReference type="EMBL" id="EYF00323.1"/>
    </source>
</evidence>
<keyword evidence="2" id="KW-1185">Reference proteome</keyword>
<evidence type="ECO:0000313" key="2">
    <source>
        <dbReference type="Proteomes" id="UP000019678"/>
    </source>
</evidence>
<organism evidence="1 2">
    <name type="scientific">Chondromyces apiculatus DSM 436</name>
    <dbReference type="NCBI Taxonomy" id="1192034"/>
    <lineage>
        <taxon>Bacteria</taxon>
        <taxon>Pseudomonadati</taxon>
        <taxon>Myxococcota</taxon>
        <taxon>Polyangia</taxon>
        <taxon>Polyangiales</taxon>
        <taxon>Polyangiaceae</taxon>
        <taxon>Chondromyces</taxon>
    </lineage>
</organism>
<sequence length="101" mass="10925">MSTGSPARPSCSLSSAQLAQRRQALIPGLLERAEQVTDLDEGLRLHFKHRPGLLAELAAVIEQEQVCCSFLRFQLSIEPGAGPVDVEITGPAGTREMLRSL</sequence>
<dbReference type="Proteomes" id="UP000019678">
    <property type="component" value="Unassembled WGS sequence"/>
</dbReference>
<gene>
    <name evidence="1" type="ORF">CAP_0935</name>
</gene>
<reference evidence="1 2" key="1">
    <citation type="submission" date="2013-05" db="EMBL/GenBank/DDBJ databases">
        <title>Genome assembly of Chondromyces apiculatus DSM 436.</title>
        <authorList>
            <person name="Sharma G."/>
            <person name="Khatri I."/>
            <person name="Kaur C."/>
            <person name="Mayilraj S."/>
            <person name="Subramanian S."/>
        </authorList>
    </citation>
    <scope>NUCLEOTIDE SEQUENCE [LARGE SCALE GENOMIC DNA]</scope>
    <source>
        <strain evidence="1 2">DSM 436</strain>
    </source>
</reference>